<evidence type="ECO:0008006" key="3">
    <source>
        <dbReference type="Google" id="ProtNLM"/>
    </source>
</evidence>
<evidence type="ECO:0000313" key="2">
    <source>
        <dbReference type="Proteomes" id="UP001470230"/>
    </source>
</evidence>
<organism evidence="1 2">
    <name type="scientific">Tritrichomonas musculus</name>
    <dbReference type="NCBI Taxonomy" id="1915356"/>
    <lineage>
        <taxon>Eukaryota</taxon>
        <taxon>Metamonada</taxon>
        <taxon>Parabasalia</taxon>
        <taxon>Tritrichomonadida</taxon>
        <taxon>Tritrichomonadidae</taxon>
        <taxon>Tritrichomonas</taxon>
    </lineage>
</organism>
<dbReference type="InterPro" id="IPR026906">
    <property type="entry name" value="LRR_5"/>
</dbReference>
<comment type="caution">
    <text evidence="1">The sequence shown here is derived from an EMBL/GenBank/DDBJ whole genome shotgun (WGS) entry which is preliminary data.</text>
</comment>
<protein>
    <recommendedName>
        <fullName evidence="3">Leucine-rich repeat domain-containing protein</fullName>
    </recommendedName>
</protein>
<dbReference type="InterPro" id="IPR053139">
    <property type="entry name" value="Surface_bspA-like"/>
</dbReference>
<accession>A0ABR2H4S5</accession>
<gene>
    <name evidence="1" type="ORF">M9Y10_027385</name>
</gene>
<dbReference type="EMBL" id="JAPFFF010000042">
    <property type="protein sequence ID" value="KAK8841185.1"/>
    <property type="molecule type" value="Genomic_DNA"/>
</dbReference>
<dbReference type="Pfam" id="PF13306">
    <property type="entry name" value="LRR_5"/>
    <property type="match status" value="3"/>
</dbReference>
<name>A0ABR2H4S5_9EUKA</name>
<dbReference type="Gene3D" id="3.80.10.10">
    <property type="entry name" value="Ribonuclease Inhibitor"/>
    <property type="match status" value="2"/>
</dbReference>
<dbReference type="Proteomes" id="UP001470230">
    <property type="component" value="Unassembled WGS sequence"/>
</dbReference>
<proteinExistence type="predicted"/>
<dbReference type="PANTHER" id="PTHR45661">
    <property type="entry name" value="SURFACE ANTIGEN"/>
    <property type="match status" value="1"/>
</dbReference>
<evidence type="ECO:0000313" key="1">
    <source>
        <dbReference type="EMBL" id="KAK8841185.1"/>
    </source>
</evidence>
<dbReference type="InterPro" id="IPR032675">
    <property type="entry name" value="LRR_dom_sf"/>
</dbReference>
<keyword evidence="2" id="KW-1185">Reference proteome</keyword>
<reference evidence="1 2" key="1">
    <citation type="submission" date="2024-04" db="EMBL/GenBank/DDBJ databases">
        <title>Tritrichomonas musculus Genome.</title>
        <authorList>
            <person name="Alves-Ferreira E."/>
            <person name="Grigg M."/>
            <person name="Lorenzi H."/>
            <person name="Galac M."/>
        </authorList>
    </citation>
    <scope>NUCLEOTIDE SEQUENCE [LARGE SCALE GENOMIC DNA]</scope>
    <source>
        <strain evidence="1 2">EAF2021</strain>
    </source>
</reference>
<sequence length="647" mass="74869">MQYHKEFTFIVQAKTYKILASFPYLQDVDEKIYKQLISTNQYEVKSRVSEEVFQSFINHWTKNELPNLQIDNLNEFEQLSKEFDRMQNLIQIFKKTAYKCDIPSLKKENQDLIEQFQASDKKVEWIIIDTATHHKIIDILFNSYLASSAHNFLIFQTDQIWEACLNGDIDNLDFITRKKTLINGIEYAINEEDKTASLFRNISAEGDIEIPSSFNYESNEYKITSLSNFSFQYSINIGTLTFSEDCEIPFICKDAFSYCEIQNLIIPFPVTICNEAFYRSQIERIELKNIKLIEKSAFATSIINSIAFPSNFNGFQKGWCKGLRVEKFIITKTDEDLISFYNDQFLIGKSDRKSDIFDVILCANRYIEKLNIPPFITKIAPFAFNCCYDLEQVVIPSQVVEIGKAAFGSCESIETIEISNDSNLKSIRNKAFKSTNLKSIFIPSSLIELEDGWCYKTQNLMKVLISPKNDHFLCLNQQFILGKSSVVSDCYDVLLFAYRNIKKAVIPFFVRSIAPFAFDHCFNLTEIEFTSNSNLTSIGKFAFANSSIRSISIPSSVKYIGKRAFYFSQLERIEFQNDSKLHSLKDEVYHSTNIKSFIIPRSVKIIDYNSLSFHQFCLIEIEDITQFNFLNISGFVFESNSIMLPHQ</sequence>
<dbReference type="PANTHER" id="PTHR45661:SF3">
    <property type="entry name" value="IG-LIKE DOMAIN-CONTAINING PROTEIN"/>
    <property type="match status" value="1"/>
</dbReference>
<dbReference type="SUPFAM" id="SSF52058">
    <property type="entry name" value="L domain-like"/>
    <property type="match status" value="1"/>
</dbReference>